<dbReference type="GO" id="GO:0016301">
    <property type="term" value="F:kinase activity"/>
    <property type="evidence" value="ECO:0007669"/>
    <property type="project" value="UniProtKB-KW"/>
</dbReference>
<gene>
    <name evidence="4" type="ORF">V6668_12860</name>
</gene>
<dbReference type="InterPro" id="IPR010559">
    <property type="entry name" value="Sig_transdc_His_kin_internal"/>
</dbReference>
<keyword evidence="4" id="KW-0808">Transferase</keyword>
<evidence type="ECO:0000259" key="2">
    <source>
        <dbReference type="Pfam" id="PF02518"/>
    </source>
</evidence>
<organism evidence="4 5">
    <name type="scientific">Paenibacillus amylolyticus</name>
    <dbReference type="NCBI Taxonomy" id="1451"/>
    <lineage>
        <taxon>Bacteria</taxon>
        <taxon>Bacillati</taxon>
        <taxon>Bacillota</taxon>
        <taxon>Bacilli</taxon>
        <taxon>Bacillales</taxon>
        <taxon>Paenibacillaceae</taxon>
        <taxon>Paenibacillus</taxon>
    </lineage>
</organism>
<dbReference type="Pfam" id="PF06580">
    <property type="entry name" value="His_kinase"/>
    <property type="match status" value="1"/>
</dbReference>
<dbReference type="Gene3D" id="3.30.565.10">
    <property type="entry name" value="Histidine kinase-like ATPase, C-terminal domain"/>
    <property type="match status" value="1"/>
</dbReference>
<dbReference type="EMBL" id="CP145892">
    <property type="protein sequence ID" value="WWP23021.1"/>
    <property type="molecule type" value="Genomic_DNA"/>
</dbReference>
<keyword evidence="1" id="KW-0812">Transmembrane</keyword>
<dbReference type="SUPFAM" id="SSF55874">
    <property type="entry name" value="ATPase domain of HSP90 chaperone/DNA topoisomerase II/histidine kinase"/>
    <property type="match status" value="1"/>
</dbReference>
<keyword evidence="4" id="KW-0418">Kinase</keyword>
<sequence length="254" mass="29556">MINLDQFTLIVLIFIIAPIVGAIALLILFFFEKQLDLLRMQKRQIELEKEFQKSLYVQLSQQIQPHFMFNTLNVILSLARLRRTEQVVGALEVFSKFLKFKYNTDEPMIRLEEEIRYTGHYLEIQHLRFGERLRLVTDYDENVLDAYIPPFVLQTIVENAFKHGLEPKMGPVELTIRCLRNQKQVLLTVIDNGVGLKPISSDEMIQGHGLENIRKRLHIFFGEESSLSLSAETQGGAVVEVRWPYTQEEILKAH</sequence>
<dbReference type="AlphaFoldDB" id="A0ABD8AZK8"/>
<reference evidence="4 5" key="1">
    <citation type="submission" date="2024-02" db="EMBL/GenBank/DDBJ databases">
        <title>Complete sequences of two Paenibacillus sp. strains and one Lysinibacillus strain isolated from the environment on STAA medium highlight biotechnological potential.</title>
        <authorList>
            <person name="Attere S.A."/>
            <person name="Piche L.C."/>
            <person name="Intertaglia L."/>
            <person name="Lami R."/>
            <person name="Charette S.J."/>
            <person name="Vincent A.T."/>
        </authorList>
    </citation>
    <scope>NUCLEOTIDE SEQUENCE [LARGE SCALE GENOMIC DNA]</scope>
    <source>
        <strain evidence="4 5">Y5S-7</strain>
    </source>
</reference>
<name>A0ABD8AZK8_PAEAM</name>
<evidence type="ECO:0000313" key="5">
    <source>
        <dbReference type="Proteomes" id="UP001364764"/>
    </source>
</evidence>
<dbReference type="PANTHER" id="PTHR34220:SF7">
    <property type="entry name" value="SENSOR HISTIDINE KINASE YPDA"/>
    <property type="match status" value="1"/>
</dbReference>
<dbReference type="Pfam" id="PF02518">
    <property type="entry name" value="HATPase_c"/>
    <property type="match status" value="1"/>
</dbReference>
<dbReference type="RefSeq" id="WP_036670598.1">
    <property type="nucleotide sequence ID" value="NZ_CP145892.1"/>
</dbReference>
<dbReference type="Proteomes" id="UP001364764">
    <property type="component" value="Chromosome"/>
</dbReference>
<proteinExistence type="predicted"/>
<accession>A0ABD8AZK8</accession>
<evidence type="ECO:0000259" key="3">
    <source>
        <dbReference type="Pfam" id="PF06580"/>
    </source>
</evidence>
<dbReference type="InterPro" id="IPR003594">
    <property type="entry name" value="HATPase_dom"/>
</dbReference>
<keyword evidence="1" id="KW-0472">Membrane</keyword>
<feature type="domain" description="Signal transduction histidine kinase internal region" evidence="3">
    <location>
        <begin position="58"/>
        <end position="133"/>
    </location>
</feature>
<dbReference type="InterPro" id="IPR050640">
    <property type="entry name" value="Bact_2-comp_sensor_kinase"/>
</dbReference>
<dbReference type="GeneID" id="93476371"/>
<evidence type="ECO:0000313" key="4">
    <source>
        <dbReference type="EMBL" id="WWP23021.1"/>
    </source>
</evidence>
<dbReference type="InterPro" id="IPR036890">
    <property type="entry name" value="HATPase_C_sf"/>
</dbReference>
<evidence type="ECO:0000256" key="1">
    <source>
        <dbReference type="SAM" id="Phobius"/>
    </source>
</evidence>
<feature type="domain" description="Histidine kinase/HSP90-like ATPase" evidence="2">
    <location>
        <begin position="152"/>
        <end position="246"/>
    </location>
</feature>
<keyword evidence="1" id="KW-1133">Transmembrane helix</keyword>
<dbReference type="PANTHER" id="PTHR34220">
    <property type="entry name" value="SENSOR HISTIDINE KINASE YPDA"/>
    <property type="match status" value="1"/>
</dbReference>
<protein>
    <submittedName>
        <fullName evidence="4">Histidine kinase</fullName>
    </submittedName>
</protein>
<feature type="transmembrane region" description="Helical" evidence="1">
    <location>
        <begin position="6"/>
        <end position="31"/>
    </location>
</feature>